<keyword evidence="1" id="KW-1133">Transmembrane helix</keyword>
<proteinExistence type="predicted"/>
<feature type="transmembrane region" description="Helical" evidence="1">
    <location>
        <begin position="37"/>
        <end position="59"/>
    </location>
</feature>
<evidence type="ECO:0000313" key="4">
    <source>
        <dbReference type="Proteomes" id="UP001500962"/>
    </source>
</evidence>
<protein>
    <recommendedName>
        <fullName evidence="2">YdbS-like PH domain-containing protein</fullName>
    </recommendedName>
</protein>
<feature type="domain" description="YdbS-like PH" evidence="2">
    <location>
        <begin position="89"/>
        <end position="162"/>
    </location>
</feature>
<dbReference type="InterPro" id="IPR005182">
    <property type="entry name" value="YdbS-like_PH"/>
</dbReference>
<reference evidence="3" key="1">
    <citation type="journal article" date="2014" name="Int. J. Syst. Evol. Microbiol.">
        <title>Complete genome sequence of Corynebacterium casei LMG S-19264T (=DSM 44701T), isolated from a smear-ripened cheese.</title>
        <authorList>
            <consortium name="US DOE Joint Genome Institute (JGI-PGF)"/>
            <person name="Walter F."/>
            <person name="Albersmeier A."/>
            <person name="Kalinowski J."/>
            <person name="Ruckert C."/>
        </authorList>
    </citation>
    <scope>NUCLEOTIDE SEQUENCE</scope>
    <source>
        <strain evidence="3">JCM 12289</strain>
    </source>
</reference>
<organism evidence="3 4">
    <name type="scientific">Halococcus dombrowskii</name>
    <dbReference type="NCBI Taxonomy" id="179637"/>
    <lineage>
        <taxon>Archaea</taxon>
        <taxon>Methanobacteriati</taxon>
        <taxon>Methanobacteriota</taxon>
        <taxon>Stenosarchaea group</taxon>
        <taxon>Halobacteria</taxon>
        <taxon>Halobacteriales</taxon>
        <taxon>Halococcaceae</taxon>
        <taxon>Halococcus</taxon>
    </lineage>
</organism>
<feature type="transmembrane region" description="Helical" evidence="1">
    <location>
        <begin position="66"/>
        <end position="84"/>
    </location>
</feature>
<evidence type="ECO:0000313" key="3">
    <source>
        <dbReference type="EMBL" id="GAA0458358.1"/>
    </source>
</evidence>
<evidence type="ECO:0000259" key="2">
    <source>
        <dbReference type="Pfam" id="PF03703"/>
    </source>
</evidence>
<name>A0AAV3SGJ4_HALDO</name>
<dbReference type="PANTHER" id="PTHR37938">
    <property type="entry name" value="BLL0215 PROTEIN"/>
    <property type="match status" value="1"/>
</dbReference>
<gene>
    <name evidence="3" type="ORF">GCM10008985_13210</name>
</gene>
<reference evidence="3" key="2">
    <citation type="submission" date="2023-12" db="EMBL/GenBank/DDBJ databases">
        <authorList>
            <person name="Sun Q."/>
            <person name="Inoue M."/>
        </authorList>
    </citation>
    <scope>NUCLEOTIDE SEQUENCE</scope>
    <source>
        <strain evidence="3">JCM 12289</strain>
    </source>
</reference>
<comment type="caution">
    <text evidence="3">The sequence shown here is derived from an EMBL/GenBank/DDBJ whole genome shotgun (WGS) entry which is preliminary data.</text>
</comment>
<evidence type="ECO:0000256" key="1">
    <source>
        <dbReference type="SAM" id="Phobius"/>
    </source>
</evidence>
<dbReference type="AlphaFoldDB" id="A0AAV3SGJ4"/>
<dbReference type="Pfam" id="PF03703">
    <property type="entry name" value="bPH_2"/>
    <property type="match status" value="1"/>
</dbReference>
<dbReference type="EMBL" id="BAAADN010000022">
    <property type="protein sequence ID" value="GAA0458358.1"/>
    <property type="molecule type" value="Genomic_DNA"/>
</dbReference>
<sequence>MRAAEVATHMTRTDVPDWVTLTEGEDVLWQGHPSLRLVTPSAVVALALAIAGIALTTVLTDPSIRWFPLLGIPLGIAVVAWAYVSLVSTQYVLTSEEIYRKTGVLNQSVAQIRLDRVQNTTFSQSVTERLFSYGDITIYTAGSDTMDITLSNVPEPERVNQQLTEALDAASGVTRTRP</sequence>
<keyword evidence="1" id="KW-0472">Membrane</keyword>
<accession>A0AAV3SGJ4</accession>
<dbReference type="Proteomes" id="UP001500962">
    <property type="component" value="Unassembled WGS sequence"/>
</dbReference>
<keyword evidence="1" id="KW-0812">Transmembrane</keyword>
<dbReference type="PANTHER" id="PTHR37938:SF1">
    <property type="entry name" value="BLL0215 PROTEIN"/>
    <property type="match status" value="1"/>
</dbReference>